<dbReference type="SMART" id="SM00235">
    <property type="entry name" value="ZnMc"/>
    <property type="match status" value="1"/>
</dbReference>
<evidence type="ECO:0000256" key="3">
    <source>
        <dbReference type="ARBA" id="ARBA00022801"/>
    </source>
</evidence>
<dbReference type="GO" id="GO:0031012">
    <property type="term" value="C:extracellular matrix"/>
    <property type="evidence" value="ECO:0007669"/>
    <property type="project" value="InterPro"/>
</dbReference>
<organism evidence="7 8">
    <name type="scientific">Lentilactobacillus kisonensis DSM 19906 = JCM 15041</name>
    <dbReference type="NCBI Taxonomy" id="1423766"/>
    <lineage>
        <taxon>Bacteria</taxon>
        <taxon>Bacillati</taxon>
        <taxon>Bacillota</taxon>
        <taxon>Bacilli</taxon>
        <taxon>Lactobacillales</taxon>
        <taxon>Lactobacillaceae</taxon>
        <taxon>Lentilactobacillus</taxon>
    </lineage>
</organism>
<dbReference type="GO" id="GO:0006508">
    <property type="term" value="P:proteolysis"/>
    <property type="evidence" value="ECO:0007669"/>
    <property type="project" value="UniProtKB-KW"/>
</dbReference>
<dbReference type="GO" id="GO:0004222">
    <property type="term" value="F:metalloendopeptidase activity"/>
    <property type="evidence" value="ECO:0007669"/>
    <property type="project" value="InterPro"/>
</dbReference>
<evidence type="ECO:0000256" key="4">
    <source>
        <dbReference type="ARBA" id="ARBA00022833"/>
    </source>
</evidence>
<evidence type="ECO:0000256" key="5">
    <source>
        <dbReference type="SAM" id="SignalP"/>
    </source>
</evidence>
<dbReference type="SUPFAM" id="SSF55486">
    <property type="entry name" value="Metalloproteases ('zincins'), catalytic domain"/>
    <property type="match status" value="1"/>
</dbReference>
<dbReference type="InterPro" id="IPR001818">
    <property type="entry name" value="Pept_M10_metallopeptidase"/>
</dbReference>
<dbReference type="GO" id="GO:0008270">
    <property type="term" value="F:zinc ion binding"/>
    <property type="evidence" value="ECO:0007669"/>
    <property type="project" value="InterPro"/>
</dbReference>
<evidence type="ECO:0000259" key="6">
    <source>
        <dbReference type="SMART" id="SM00235"/>
    </source>
</evidence>
<dbReference type="InterPro" id="IPR024079">
    <property type="entry name" value="MetalloPept_cat_dom_sf"/>
</dbReference>
<keyword evidence="3" id="KW-0378">Hydrolase</keyword>
<keyword evidence="5" id="KW-0732">Signal</keyword>
<gene>
    <name evidence="7" type="ORF">FC98_GL002241</name>
</gene>
<dbReference type="InterPro" id="IPR006026">
    <property type="entry name" value="Peptidase_Metallo"/>
</dbReference>
<feature type="domain" description="Peptidase metallopeptidase" evidence="6">
    <location>
        <begin position="28"/>
        <end position="173"/>
    </location>
</feature>
<feature type="signal peptide" evidence="5">
    <location>
        <begin position="1"/>
        <end position="21"/>
    </location>
</feature>
<evidence type="ECO:0000256" key="1">
    <source>
        <dbReference type="ARBA" id="ARBA00022670"/>
    </source>
</evidence>
<feature type="chain" id="PRO_5006408721" evidence="5">
    <location>
        <begin position="22"/>
        <end position="241"/>
    </location>
</feature>
<dbReference type="InterPro" id="IPR021190">
    <property type="entry name" value="Pept_M10A"/>
</dbReference>
<evidence type="ECO:0000256" key="2">
    <source>
        <dbReference type="ARBA" id="ARBA00022723"/>
    </source>
</evidence>
<proteinExistence type="predicted"/>
<dbReference type="Gene3D" id="3.40.390.10">
    <property type="entry name" value="Collagenase (Catalytic Domain)"/>
    <property type="match status" value="1"/>
</dbReference>
<evidence type="ECO:0000313" key="7">
    <source>
        <dbReference type="EMBL" id="KRL22642.1"/>
    </source>
</evidence>
<dbReference type="PRINTS" id="PR00138">
    <property type="entry name" value="MATRIXIN"/>
</dbReference>
<keyword evidence="1" id="KW-0645">Protease</keyword>
<name>A0A0R1NY17_9LACO</name>
<keyword evidence="4" id="KW-0862">Zinc</keyword>
<accession>A0A0R1NY17</accession>
<dbReference type="Proteomes" id="UP000051439">
    <property type="component" value="Unassembled WGS sequence"/>
</dbReference>
<dbReference type="Pfam" id="PF00413">
    <property type="entry name" value="Peptidase_M10"/>
    <property type="match status" value="1"/>
</dbReference>
<dbReference type="PATRIC" id="fig|1423766.4.peg.2323"/>
<dbReference type="AlphaFoldDB" id="A0A0R1NY17"/>
<comment type="caution">
    <text evidence="7">The sequence shown here is derived from an EMBL/GenBank/DDBJ whole genome shotgun (WGS) entry which is preliminary data.</text>
</comment>
<keyword evidence="2" id="KW-0479">Metal-binding</keyword>
<dbReference type="CDD" id="cd04268">
    <property type="entry name" value="ZnMc_MMP_like"/>
    <property type="match status" value="1"/>
</dbReference>
<reference evidence="7 8" key="1">
    <citation type="journal article" date="2015" name="Genome Announc.">
        <title>Expanding the biotechnology potential of lactobacilli through comparative genomics of 213 strains and associated genera.</title>
        <authorList>
            <person name="Sun Z."/>
            <person name="Harris H.M."/>
            <person name="McCann A."/>
            <person name="Guo C."/>
            <person name="Argimon S."/>
            <person name="Zhang W."/>
            <person name="Yang X."/>
            <person name="Jeffery I.B."/>
            <person name="Cooney J.C."/>
            <person name="Kagawa T.F."/>
            <person name="Liu W."/>
            <person name="Song Y."/>
            <person name="Salvetti E."/>
            <person name="Wrobel A."/>
            <person name="Rasinkangas P."/>
            <person name="Parkhill J."/>
            <person name="Rea M.C."/>
            <person name="O'Sullivan O."/>
            <person name="Ritari J."/>
            <person name="Douillard F.P."/>
            <person name="Paul Ross R."/>
            <person name="Yang R."/>
            <person name="Briner A.E."/>
            <person name="Felis G.E."/>
            <person name="de Vos W.M."/>
            <person name="Barrangou R."/>
            <person name="Klaenhammer T.R."/>
            <person name="Caufield P.W."/>
            <person name="Cui Y."/>
            <person name="Zhang H."/>
            <person name="O'Toole P.W."/>
        </authorList>
    </citation>
    <scope>NUCLEOTIDE SEQUENCE [LARGE SCALE GENOMIC DNA]</scope>
    <source>
        <strain evidence="7 8">DSM 19906</strain>
    </source>
</reference>
<keyword evidence="8" id="KW-1185">Reference proteome</keyword>
<sequence length="241" mass="26610">MSGILLTSLFFILVGSVPVMAAPASVTPHGTAKFANPTATVNLSKNSAKFRRIWRQAIQAWNHTGAFHFVITKALANITTGTDSKLGADYPGMTYISLNKQGYLHRIDVELNPQALKIYRYSTSEMVNVAEHELGHAIGLNHNPNVASVMYPANRFYGIQKVDVEGVEQFYGTQLNGLAMANQTMTLRQPAVDVRGQRLFDGSGDGFVLLPWRFQGLYWPERSLLTELQRNAALLKEAVNG</sequence>
<evidence type="ECO:0000313" key="8">
    <source>
        <dbReference type="Proteomes" id="UP000051439"/>
    </source>
</evidence>
<dbReference type="EMBL" id="AZEB01000005">
    <property type="protein sequence ID" value="KRL22642.1"/>
    <property type="molecule type" value="Genomic_DNA"/>
</dbReference>
<protein>
    <submittedName>
        <fullName evidence="7">Matrixin</fullName>
    </submittedName>
</protein>